<dbReference type="Gene3D" id="1.20.1560.10">
    <property type="entry name" value="ABC transporter type 1, transmembrane domain"/>
    <property type="match status" value="1"/>
</dbReference>
<dbReference type="SMART" id="SM00382">
    <property type="entry name" value="AAA"/>
    <property type="match status" value="1"/>
</dbReference>
<dbReference type="EMBL" id="JACIFD010000003">
    <property type="protein sequence ID" value="MBB4071146.1"/>
    <property type="molecule type" value="Genomic_DNA"/>
</dbReference>
<dbReference type="Pfam" id="PF00005">
    <property type="entry name" value="ABC_tran"/>
    <property type="match status" value="1"/>
</dbReference>
<dbReference type="PROSITE" id="PS00211">
    <property type="entry name" value="ABC_TRANSPORTER_1"/>
    <property type="match status" value="1"/>
</dbReference>
<dbReference type="GO" id="GO:0016887">
    <property type="term" value="F:ATP hydrolysis activity"/>
    <property type="evidence" value="ECO:0007669"/>
    <property type="project" value="InterPro"/>
</dbReference>
<dbReference type="Proteomes" id="UP000571183">
    <property type="component" value="Unassembled WGS sequence"/>
</dbReference>
<accession>A0A840DPM6</accession>
<evidence type="ECO:0000256" key="2">
    <source>
        <dbReference type="ARBA" id="ARBA00022692"/>
    </source>
</evidence>
<gene>
    <name evidence="9" type="ORF">F5897_000434</name>
</gene>
<reference evidence="9" key="1">
    <citation type="submission" date="2020-08" db="EMBL/GenBank/DDBJ databases">
        <title>Sequencing the genomes of 1000 actinobacteria strains.</title>
        <authorList>
            <person name="Klenk H.-P."/>
        </authorList>
    </citation>
    <scope>NUCLEOTIDE SEQUENCE [LARGE SCALE GENOMIC DNA]</scope>
    <source>
        <strain evidence="9">DSM 27064</strain>
    </source>
</reference>
<dbReference type="PANTHER" id="PTHR24220:SF364">
    <property type="entry name" value="FLUOROQUINOLONES EXPORT ATP-BINDING PROTEIN RV2688C"/>
    <property type="match status" value="1"/>
</dbReference>
<evidence type="ECO:0000256" key="6">
    <source>
        <dbReference type="ARBA" id="ARBA00023136"/>
    </source>
</evidence>
<evidence type="ECO:0000313" key="10">
    <source>
        <dbReference type="Proteomes" id="UP000571183"/>
    </source>
</evidence>
<dbReference type="AlphaFoldDB" id="A0A840DPM6"/>
<proteinExistence type="predicted"/>
<dbReference type="InterPro" id="IPR003593">
    <property type="entry name" value="AAA+_ATPase"/>
</dbReference>
<dbReference type="InterPro" id="IPR027417">
    <property type="entry name" value="P-loop_NTPase"/>
</dbReference>
<dbReference type="SUPFAM" id="SSF90123">
    <property type="entry name" value="ABC transporter transmembrane region"/>
    <property type="match status" value="1"/>
</dbReference>
<protein>
    <submittedName>
        <fullName evidence="9">ABC-type multidrug transport system fused ATPase/permease subunit</fullName>
    </submittedName>
</protein>
<dbReference type="SUPFAM" id="SSF52540">
    <property type="entry name" value="P-loop containing nucleoside triphosphate hydrolases"/>
    <property type="match status" value="1"/>
</dbReference>
<organism evidence="9 10">
    <name type="scientific">Canibacter oris</name>
    <dbReference type="NCBI Taxonomy" id="1365628"/>
    <lineage>
        <taxon>Bacteria</taxon>
        <taxon>Bacillati</taxon>
        <taxon>Actinomycetota</taxon>
        <taxon>Actinomycetes</taxon>
        <taxon>Micrococcales</taxon>
        <taxon>Microbacteriaceae</taxon>
        <taxon>Canibacter</taxon>
    </lineage>
</organism>
<evidence type="ECO:0000256" key="5">
    <source>
        <dbReference type="ARBA" id="ARBA00022989"/>
    </source>
</evidence>
<keyword evidence="3" id="KW-0547">Nucleotide-binding</keyword>
<dbReference type="InterPro" id="IPR017871">
    <property type="entry name" value="ABC_transporter-like_CS"/>
</dbReference>
<dbReference type="GO" id="GO:0005886">
    <property type="term" value="C:plasma membrane"/>
    <property type="evidence" value="ECO:0007669"/>
    <property type="project" value="UniProtKB-SubCell"/>
</dbReference>
<keyword evidence="2 7" id="KW-0812">Transmembrane</keyword>
<evidence type="ECO:0000313" key="9">
    <source>
        <dbReference type="EMBL" id="MBB4071146.1"/>
    </source>
</evidence>
<dbReference type="PANTHER" id="PTHR24220">
    <property type="entry name" value="IMPORT ATP-BINDING PROTEIN"/>
    <property type="match status" value="1"/>
</dbReference>
<dbReference type="InterPro" id="IPR036640">
    <property type="entry name" value="ABC1_TM_sf"/>
</dbReference>
<evidence type="ECO:0000256" key="3">
    <source>
        <dbReference type="ARBA" id="ARBA00022741"/>
    </source>
</evidence>
<dbReference type="InterPro" id="IPR003439">
    <property type="entry name" value="ABC_transporter-like_ATP-bd"/>
</dbReference>
<evidence type="ECO:0000259" key="8">
    <source>
        <dbReference type="PROSITE" id="PS50929"/>
    </source>
</evidence>
<feature type="transmembrane region" description="Helical" evidence="7">
    <location>
        <begin position="176"/>
        <end position="197"/>
    </location>
</feature>
<keyword evidence="6 7" id="KW-0472">Membrane</keyword>
<comment type="subcellular location">
    <subcellularLocation>
        <location evidence="1">Cell membrane</location>
        <topology evidence="1">Multi-pass membrane protein</topology>
    </subcellularLocation>
</comment>
<name>A0A840DPM6_9MICO</name>
<dbReference type="GO" id="GO:0140359">
    <property type="term" value="F:ABC-type transporter activity"/>
    <property type="evidence" value="ECO:0007669"/>
    <property type="project" value="InterPro"/>
</dbReference>
<keyword evidence="10" id="KW-1185">Reference proteome</keyword>
<dbReference type="GO" id="GO:0005524">
    <property type="term" value="F:ATP binding"/>
    <property type="evidence" value="ECO:0007669"/>
    <property type="project" value="UniProtKB-KW"/>
</dbReference>
<evidence type="ECO:0000256" key="4">
    <source>
        <dbReference type="ARBA" id="ARBA00022840"/>
    </source>
</evidence>
<dbReference type="PROSITE" id="PS50929">
    <property type="entry name" value="ABC_TM1F"/>
    <property type="match status" value="1"/>
</dbReference>
<evidence type="ECO:0000256" key="1">
    <source>
        <dbReference type="ARBA" id="ARBA00004651"/>
    </source>
</evidence>
<keyword evidence="5 7" id="KW-1133">Transmembrane helix</keyword>
<comment type="caution">
    <text evidence="9">The sequence shown here is derived from an EMBL/GenBank/DDBJ whole genome shotgun (WGS) entry which is preliminary data.</text>
</comment>
<dbReference type="Gene3D" id="3.40.50.300">
    <property type="entry name" value="P-loop containing nucleotide triphosphate hydrolases"/>
    <property type="match status" value="1"/>
</dbReference>
<keyword evidence="4" id="KW-0067">ATP-binding</keyword>
<dbReference type="InterPro" id="IPR011527">
    <property type="entry name" value="ABC1_TM_dom"/>
</dbReference>
<feature type="transmembrane region" description="Helical" evidence="7">
    <location>
        <begin position="77"/>
        <end position="105"/>
    </location>
</feature>
<dbReference type="InterPro" id="IPR015854">
    <property type="entry name" value="ABC_transpr_LolD-like"/>
</dbReference>
<sequence length="442" mass="48106">MSVSASQITLPMLGWLDHKLLSKMMVEGLQQALVSKNPARYLQNDTELSYAVESRSNAVREVNSTLMWGLLPASCNFVIATIILGVTASPATATIFVATIVVYGVCSKRLIAKHQAAMAEMYAKSLKSFGVLGNGISLWREARVLRQEIYLLARYREDRKIVDDSGIKAYKAARKLYLVQALVLALGLLVMLTLNLMLQPPELQVVVASTVTIAGIAIAMLEPLQNFGFGFSAIAGAVSEFSEAERKIAGEIGVGDRELPVIETHKLLTETVEMPVGLVWLRGKSGAGKTTTMETFLGLRRAGIEAVTTTAYLPQETNLLFANAHENVRFGREISSAQIDSALRCLQLADFATGGHRVDEIIAGDEAAVSGGEARRIVLARTLLSDAQLLLLDEPTTGLDKAARMQVWDMIREYSKTKRVIVVSHDEDAPVMQQDTVINCGI</sequence>
<feature type="domain" description="ABC transmembrane type-1" evidence="8">
    <location>
        <begin position="57"/>
        <end position="236"/>
    </location>
</feature>
<evidence type="ECO:0000256" key="7">
    <source>
        <dbReference type="SAM" id="Phobius"/>
    </source>
</evidence>